<protein>
    <submittedName>
        <fullName evidence="2">Uncharacterized protein</fullName>
    </submittedName>
</protein>
<accession>A0AAV0KJB7</accession>
<comment type="caution">
    <text evidence="2">The sequence shown here is derived from an EMBL/GenBank/DDBJ whole genome shotgun (WGS) entry which is preliminary data.</text>
</comment>
<dbReference type="AlphaFoldDB" id="A0AAV0KJB7"/>
<reference evidence="2" key="1">
    <citation type="submission" date="2022-08" db="EMBL/GenBank/DDBJ databases">
        <authorList>
            <person name="Gutierrez-Valencia J."/>
        </authorList>
    </citation>
    <scope>NUCLEOTIDE SEQUENCE</scope>
</reference>
<keyword evidence="3" id="KW-1185">Reference proteome</keyword>
<evidence type="ECO:0000256" key="1">
    <source>
        <dbReference type="SAM" id="MobiDB-lite"/>
    </source>
</evidence>
<gene>
    <name evidence="2" type="ORF">LITE_LOCUS18575</name>
</gene>
<evidence type="ECO:0000313" key="3">
    <source>
        <dbReference type="Proteomes" id="UP001154282"/>
    </source>
</evidence>
<sequence>HPHQLPPPEINVVQPQPAPARETYPTSSSCSSTMLLCPRLRQQSRPSPPLNLAHELVVGPLRYGIHQQLH</sequence>
<feature type="non-terminal residue" evidence="2">
    <location>
        <position position="1"/>
    </location>
</feature>
<dbReference type="Proteomes" id="UP001154282">
    <property type="component" value="Unassembled WGS sequence"/>
</dbReference>
<name>A0AAV0KJB7_9ROSI</name>
<proteinExistence type="predicted"/>
<dbReference type="EMBL" id="CAMGYJ010000005">
    <property type="protein sequence ID" value="CAI0420973.1"/>
    <property type="molecule type" value="Genomic_DNA"/>
</dbReference>
<feature type="region of interest" description="Disordered" evidence="1">
    <location>
        <begin position="1"/>
        <end position="29"/>
    </location>
</feature>
<evidence type="ECO:0000313" key="2">
    <source>
        <dbReference type="EMBL" id="CAI0420973.1"/>
    </source>
</evidence>
<organism evidence="2 3">
    <name type="scientific">Linum tenue</name>
    <dbReference type="NCBI Taxonomy" id="586396"/>
    <lineage>
        <taxon>Eukaryota</taxon>
        <taxon>Viridiplantae</taxon>
        <taxon>Streptophyta</taxon>
        <taxon>Embryophyta</taxon>
        <taxon>Tracheophyta</taxon>
        <taxon>Spermatophyta</taxon>
        <taxon>Magnoliopsida</taxon>
        <taxon>eudicotyledons</taxon>
        <taxon>Gunneridae</taxon>
        <taxon>Pentapetalae</taxon>
        <taxon>rosids</taxon>
        <taxon>fabids</taxon>
        <taxon>Malpighiales</taxon>
        <taxon>Linaceae</taxon>
        <taxon>Linum</taxon>
    </lineage>
</organism>